<reference evidence="2 3" key="1">
    <citation type="journal article" date="2023" name="G3 (Bethesda)">
        <title>A chromosome-level genome assembly of Zasmidium syzygii isolated from banana leaves.</title>
        <authorList>
            <person name="van Westerhoven A.C."/>
            <person name="Mehrabi R."/>
            <person name="Talebi R."/>
            <person name="Steentjes M.B.F."/>
            <person name="Corcolon B."/>
            <person name="Chong P.A."/>
            <person name="Kema G.H.J."/>
            <person name="Seidl M.F."/>
        </authorList>
    </citation>
    <scope>NUCLEOTIDE SEQUENCE [LARGE SCALE GENOMIC DNA]</scope>
    <source>
        <strain evidence="2 3">P124</strain>
    </source>
</reference>
<comment type="caution">
    <text evidence="2">The sequence shown here is derived from an EMBL/GenBank/DDBJ whole genome shotgun (WGS) entry which is preliminary data.</text>
</comment>
<dbReference type="Proteomes" id="UP001305779">
    <property type="component" value="Unassembled WGS sequence"/>
</dbReference>
<keyword evidence="3" id="KW-1185">Reference proteome</keyword>
<dbReference type="EMBL" id="JAXOVC010000002">
    <property type="protein sequence ID" value="KAK4505106.1"/>
    <property type="molecule type" value="Genomic_DNA"/>
</dbReference>
<protein>
    <recommendedName>
        <fullName evidence="1">Heterokaryon incompatibility domain-containing protein</fullName>
    </recommendedName>
</protein>
<sequence>MSLEQYQHDLLPDAQQYIRLVKIHPAAKKDPLTVTIEAHRRNSAPGYTALSYTWGDKQLTKGISANGKLLLVTKNCWYALGQLRLNNICDYCWVDAICINQADDAEKSAQVNLMGSIYRNASLGAIAVGRHDSATEVLFRVLEGLGIARDFNATDISLDQIEPELLERLARGLVALGMHPYWNRIWIVQEFALAPKAILLCGNGSVSFDAITALTNSLKEDSRGSKPRLTTRYDRTMMESTPMSATMRLRRMIRESSEGLIPFERLLDLLGPRQCSDVRDRIFGMLSLVKWESNVEPLVADYSLSRTELAAKTLQLYKGHQLYAASHMGTPDAILSARKRSIRTCIFYQPGLQFPEYWSISPDY</sequence>
<name>A0ABR0EV88_ZASCE</name>
<dbReference type="Pfam" id="PF06985">
    <property type="entry name" value="HET"/>
    <property type="match status" value="1"/>
</dbReference>
<organism evidence="2 3">
    <name type="scientific">Zasmidium cellare</name>
    <name type="common">Wine cellar mold</name>
    <name type="synonym">Racodium cellare</name>
    <dbReference type="NCBI Taxonomy" id="395010"/>
    <lineage>
        <taxon>Eukaryota</taxon>
        <taxon>Fungi</taxon>
        <taxon>Dikarya</taxon>
        <taxon>Ascomycota</taxon>
        <taxon>Pezizomycotina</taxon>
        <taxon>Dothideomycetes</taxon>
        <taxon>Dothideomycetidae</taxon>
        <taxon>Mycosphaerellales</taxon>
        <taxon>Mycosphaerellaceae</taxon>
        <taxon>Zasmidium</taxon>
    </lineage>
</organism>
<feature type="domain" description="Heterokaryon incompatibility" evidence="1">
    <location>
        <begin position="47"/>
        <end position="190"/>
    </location>
</feature>
<dbReference type="PANTHER" id="PTHR24148">
    <property type="entry name" value="ANKYRIN REPEAT DOMAIN-CONTAINING PROTEIN 39 HOMOLOG-RELATED"/>
    <property type="match status" value="1"/>
</dbReference>
<evidence type="ECO:0000313" key="2">
    <source>
        <dbReference type="EMBL" id="KAK4505106.1"/>
    </source>
</evidence>
<evidence type="ECO:0000259" key="1">
    <source>
        <dbReference type="Pfam" id="PF06985"/>
    </source>
</evidence>
<accession>A0ABR0EV88</accession>
<gene>
    <name evidence="2" type="ORF">PRZ48_003069</name>
</gene>
<dbReference type="PANTHER" id="PTHR24148:SF73">
    <property type="entry name" value="HET DOMAIN PROTEIN (AFU_ORTHOLOGUE AFUA_8G01020)"/>
    <property type="match status" value="1"/>
</dbReference>
<proteinExistence type="predicted"/>
<dbReference type="InterPro" id="IPR052895">
    <property type="entry name" value="HetReg/Transcr_Mod"/>
</dbReference>
<evidence type="ECO:0000313" key="3">
    <source>
        <dbReference type="Proteomes" id="UP001305779"/>
    </source>
</evidence>
<dbReference type="InterPro" id="IPR010730">
    <property type="entry name" value="HET"/>
</dbReference>